<comment type="caution">
    <text evidence="1">The sequence shown here is derived from an EMBL/GenBank/DDBJ whole genome shotgun (WGS) entry which is preliminary data.</text>
</comment>
<accession>A0AAP0LXT0</accession>
<organism evidence="1 2">
    <name type="scientific">Citrus x changshan-huyou</name>
    <dbReference type="NCBI Taxonomy" id="2935761"/>
    <lineage>
        <taxon>Eukaryota</taxon>
        <taxon>Viridiplantae</taxon>
        <taxon>Streptophyta</taxon>
        <taxon>Embryophyta</taxon>
        <taxon>Tracheophyta</taxon>
        <taxon>Spermatophyta</taxon>
        <taxon>Magnoliopsida</taxon>
        <taxon>eudicotyledons</taxon>
        <taxon>Gunneridae</taxon>
        <taxon>Pentapetalae</taxon>
        <taxon>rosids</taxon>
        <taxon>malvids</taxon>
        <taxon>Sapindales</taxon>
        <taxon>Rutaceae</taxon>
        <taxon>Aurantioideae</taxon>
        <taxon>Citrus</taxon>
    </lineage>
</organism>
<sequence>MIPYHNDNPANVNVKADKNGNFVFVLVKDTSAVVFSLLLKATDLNRSISPSKGTTHLRRQHIELTGSKQGQQKAKASQKSYEAPGIKRFKKLLDKAQSWKVTATRHRLISSQKVLVP</sequence>
<evidence type="ECO:0000313" key="1">
    <source>
        <dbReference type="EMBL" id="KAK9188836.1"/>
    </source>
</evidence>
<proteinExistence type="predicted"/>
<evidence type="ECO:0000313" key="2">
    <source>
        <dbReference type="Proteomes" id="UP001428341"/>
    </source>
</evidence>
<dbReference type="EMBL" id="JBCGBO010000007">
    <property type="protein sequence ID" value="KAK9188836.1"/>
    <property type="molecule type" value="Genomic_DNA"/>
</dbReference>
<gene>
    <name evidence="1" type="ORF">WN944_020241</name>
</gene>
<dbReference type="AlphaFoldDB" id="A0AAP0LXT0"/>
<dbReference type="Proteomes" id="UP001428341">
    <property type="component" value="Unassembled WGS sequence"/>
</dbReference>
<name>A0AAP0LXT0_9ROSI</name>
<reference evidence="1 2" key="1">
    <citation type="submission" date="2024-05" db="EMBL/GenBank/DDBJ databases">
        <title>Haplotype-resolved chromosome-level genome assembly of Huyou (Citrus changshanensis).</title>
        <authorList>
            <person name="Miao C."/>
            <person name="Chen W."/>
            <person name="Wu Y."/>
            <person name="Wang L."/>
            <person name="Zhao S."/>
            <person name="Grierson D."/>
            <person name="Xu C."/>
            <person name="Chen K."/>
        </authorList>
    </citation>
    <scope>NUCLEOTIDE SEQUENCE [LARGE SCALE GENOMIC DNA]</scope>
    <source>
        <strain evidence="1">01-14</strain>
        <tissue evidence="1">Leaf</tissue>
    </source>
</reference>
<keyword evidence="2" id="KW-1185">Reference proteome</keyword>
<protein>
    <submittedName>
        <fullName evidence="1">Uncharacterized protein</fullName>
    </submittedName>
</protein>